<feature type="region of interest" description="Disordered" evidence="8">
    <location>
        <begin position="6"/>
        <end position="48"/>
    </location>
</feature>
<keyword evidence="6 7" id="KW-0539">Nucleus</keyword>
<reference evidence="10" key="1">
    <citation type="journal article" date="2020" name="J Insects Food Feed">
        <title>The yellow mealworm (Tenebrio molitor) genome: a resource for the emerging insects as food and feed industry.</title>
        <authorList>
            <person name="Eriksson T."/>
            <person name="Andere A."/>
            <person name="Kelstrup H."/>
            <person name="Emery V."/>
            <person name="Picard C."/>
        </authorList>
    </citation>
    <scope>NUCLEOTIDE SEQUENCE</scope>
    <source>
        <strain evidence="10">Stoneville</strain>
        <tissue evidence="10">Whole head</tissue>
    </source>
</reference>
<dbReference type="PANTHER" id="PTHR11211:SF46">
    <property type="entry name" value="HOMEOBOX PROTEIN ARAUCAN-RELATED"/>
    <property type="match status" value="1"/>
</dbReference>
<feature type="domain" description="Homeobox" evidence="9">
    <location>
        <begin position="345"/>
        <end position="408"/>
    </location>
</feature>
<feature type="compositionally biased region" description="Basic and acidic residues" evidence="8">
    <location>
        <begin position="441"/>
        <end position="458"/>
    </location>
</feature>
<dbReference type="SMART" id="SM00548">
    <property type="entry name" value="IRO"/>
    <property type="match status" value="1"/>
</dbReference>
<name>A0A8J6HQV7_TENMO</name>
<keyword evidence="11" id="KW-1185">Reference proteome</keyword>
<feature type="compositionally biased region" description="Gly residues" evidence="8">
    <location>
        <begin position="20"/>
        <end position="32"/>
    </location>
</feature>
<dbReference type="SUPFAM" id="SSF46689">
    <property type="entry name" value="Homeodomain-like"/>
    <property type="match status" value="1"/>
</dbReference>
<comment type="caution">
    <text evidence="10">The sequence shown here is derived from an EMBL/GenBank/DDBJ whole genome shotgun (WGS) entry which is preliminary data.</text>
</comment>
<dbReference type="InterPro" id="IPR008422">
    <property type="entry name" value="KN_HD"/>
</dbReference>
<evidence type="ECO:0000256" key="3">
    <source>
        <dbReference type="ARBA" id="ARBA00023125"/>
    </source>
</evidence>
<proteinExistence type="inferred from homology"/>
<evidence type="ECO:0000313" key="11">
    <source>
        <dbReference type="Proteomes" id="UP000719412"/>
    </source>
</evidence>
<evidence type="ECO:0000259" key="9">
    <source>
        <dbReference type="PROSITE" id="PS50071"/>
    </source>
</evidence>
<keyword evidence="4 7" id="KW-0371">Homeobox</keyword>
<dbReference type="Pfam" id="PF05920">
    <property type="entry name" value="Homeobox_KN"/>
    <property type="match status" value="1"/>
</dbReference>
<evidence type="ECO:0000256" key="5">
    <source>
        <dbReference type="ARBA" id="ARBA00023159"/>
    </source>
</evidence>
<dbReference type="GO" id="GO:0048468">
    <property type="term" value="P:cell development"/>
    <property type="evidence" value="ECO:0007669"/>
    <property type="project" value="TreeGrafter"/>
</dbReference>
<dbReference type="EMBL" id="JABDTM020017793">
    <property type="protein sequence ID" value="KAH0818381.1"/>
    <property type="molecule type" value="Genomic_DNA"/>
</dbReference>
<dbReference type="Proteomes" id="UP000719412">
    <property type="component" value="Unassembled WGS sequence"/>
</dbReference>
<dbReference type="PANTHER" id="PTHR11211">
    <property type="entry name" value="IROQUOIS-CLASS HOMEODOMAIN PROTEIN IRX"/>
    <property type="match status" value="1"/>
</dbReference>
<dbReference type="GO" id="GO:0042693">
    <property type="term" value="P:muscle cell fate commitment"/>
    <property type="evidence" value="ECO:0007669"/>
    <property type="project" value="UniProtKB-ARBA"/>
</dbReference>
<dbReference type="GO" id="GO:0005634">
    <property type="term" value="C:nucleus"/>
    <property type="evidence" value="ECO:0007669"/>
    <property type="project" value="UniProtKB-SubCell"/>
</dbReference>
<organism evidence="10 11">
    <name type="scientific">Tenebrio molitor</name>
    <name type="common">Yellow mealworm beetle</name>
    <dbReference type="NCBI Taxonomy" id="7067"/>
    <lineage>
        <taxon>Eukaryota</taxon>
        <taxon>Metazoa</taxon>
        <taxon>Ecdysozoa</taxon>
        <taxon>Arthropoda</taxon>
        <taxon>Hexapoda</taxon>
        <taxon>Insecta</taxon>
        <taxon>Pterygota</taxon>
        <taxon>Neoptera</taxon>
        <taxon>Endopterygota</taxon>
        <taxon>Coleoptera</taxon>
        <taxon>Polyphaga</taxon>
        <taxon>Cucujiformia</taxon>
        <taxon>Tenebrionidae</taxon>
        <taxon>Tenebrio</taxon>
    </lineage>
</organism>
<keyword evidence="5" id="KW-0010">Activator</keyword>
<evidence type="ECO:0000256" key="4">
    <source>
        <dbReference type="ARBA" id="ARBA00023155"/>
    </source>
</evidence>
<dbReference type="SMART" id="SM00389">
    <property type="entry name" value="HOX"/>
    <property type="match status" value="1"/>
</dbReference>
<protein>
    <recommendedName>
        <fullName evidence="9">Homeobox domain-containing protein</fullName>
    </recommendedName>
</protein>
<evidence type="ECO:0000256" key="2">
    <source>
        <dbReference type="ARBA" id="ARBA00008446"/>
    </source>
</evidence>
<dbReference type="CDD" id="cd00086">
    <property type="entry name" value="homeodomain"/>
    <property type="match status" value="1"/>
</dbReference>
<dbReference type="GO" id="GO:0045317">
    <property type="term" value="P:equator specification"/>
    <property type="evidence" value="ECO:0007669"/>
    <property type="project" value="UniProtKB-ARBA"/>
</dbReference>
<comment type="similarity">
    <text evidence="2">Belongs to the TALE/IRO homeobox family.</text>
</comment>
<evidence type="ECO:0000256" key="7">
    <source>
        <dbReference type="PROSITE-ProRule" id="PRU00108"/>
    </source>
</evidence>
<dbReference type="InterPro" id="IPR009057">
    <property type="entry name" value="Homeodomain-like_sf"/>
</dbReference>
<feature type="compositionally biased region" description="Acidic residues" evidence="8">
    <location>
        <begin position="420"/>
        <end position="440"/>
    </location>
</feature>
<feature type="compositionally biased region" description="Low complexity" evidence="8">
    <location>
        <begin position="33"/>
        <end position="48"/>
    </location>
</feature>
<accession>A0A8J6HQV7</accession>
<dbReference type="GO" id="GO:0030182">
    <property type="term" value="P:neuron differentiation"/>
    <property type="evidence" value="ECO:0007669"/>
    <property type="project" value="TreeGrafter"/>
</dbReference>
<dbReference type="AlphaFoldDB" id="A0A8J6HQV7"/>
<dbReference type="GO" id="GO:0000981">
    <property type="term" value="F:DNA-binding transcription factor activity, RNA polymerase II-specific"/>
    <property type="evidence" value="ECO:0007669"/>
    <property type="project" value="InterPro"/>
</dbReference>
<dbReference type="InterPro" id="IPR001356">
    <property type="entry name" value="HD"/>
</dbReference>
<gene>
    <name evidence="10" type="ORF">GEV33_004410</name>
</gene>
<keyword evidence="3 7" id="KW-0238">DNA-binding</keyword>
<feature type="compositionally biased region" description="Basic and acidic residues" evidence="8">
    <location>
        <begin position="409"/>
        <end position="419"/>
    </location>
</feature>
<dbReference type="FunFam" id="1.10.10.60:FF:000003">
    <property type="entry name" value="Iroquois-class homeobox protein IRX"/>
    <property type="match status" value="1"/>
</dbReference>
<dbReference type="PROSITE" id="PS50071">
    <property type="entry name" value="HOMEOBOX_2"/>
    <property type="match status" value="1"/>
</dbReference>
<feature type="region of interest" description="Disordered" evidence="8">
    <location>
        <begin position="409"/>
        <end position="474"/>
    </location>
</feature>
<dbReference type="GO" id="GO:0000978">
    <property type="term" value="F:RNA polymerase II cis-regulatory region sequence-specific DNA binding"/>
    <property type="evidence" value="ECO:0007669"/>
    <property type="project" value="TreeGrafter"/>
</dbReference>
<dbReference type="InterPro" id="IPR003893">
    <property type="entry name" value="Iroquois_homeo"/>
</dbReference>
<dbReference type="GO" id="GO:0007474">
    <property type="term" value="P:imaginal disc-derived wing vein specification"/>
    <property type="evidence" value="ECO:0007669"/>
    <property type="project" value="UniProtKB-ARBA"/>
</dbReference>
<dbReference type="PROSITE" id="PS00027">
    <property type="entry name" value="HOMEOBOX_1"/>
    <property type="match status" value="1"/>
</dbReference>
<feature type="DNA-binding region" description="Homeobox" evidence="7">
    <location>
        <begin position="347"/>
        <end position="409"/>
    </location>
</feature>
<evidence type="ECO:0000313" key="10">
    <source>
        <dbReference type="EMBL" id="KAH0818381.1"/>
    </source>
</evidence>
<dbReference type="GO" id="GO:0045926">
    <property type="term" value="P:negative regulation of growth"/>
    <property type="evidence" value="ECO:0007669"/>
    <property type="project" value="UniProtKB-ARBA"/>
</dbReference>
<evidence type="ECO:0000256" key="6">
    <source>
        <dbReference type="ARBA" id="ARBA00023242"/>
    </source>
</evidence>
<feature type="region of interest" description="Disordered" evidence="8">
    <location>
        <begin position="600"/>
        <end position="629"/>
    </location>
</feature>
<dbReference type="Gene3D" id="1.10.10.60">
    <property type="entry name" value="Homeodomain-like"/>
    <property type="match status" value="1"/>
</dbReference>
<dbReference type="InterPro" id="IPR017970">
    <property type="entry name" value="Homeobox_CS"/>
</dbReference>
<sequence>MIVLLVSGQPTTNAGSSPASGGGSLSPGGSAGVPGTLSPGGTSTTGPTQCCESGRPLVTDPVTGQSVCSCQYDQARLAALQYPRSVGVYGAPYPSTDQNPYPSIGVESSAFYSPLGINEIYTETAIKWSLKKEPTNKLPRDGEALGVRSVRAISGRENSLLRQASILARENLSLRRQDNVSWRGSSDIFSHGRHSRTRDAYQTGRKSATGTNLDVLVFQSNPYALKDAGGTAADMSAWTSAGLQPTTGYYPYDPALAAYGRDQAEIRGDVSADIQHVVFLCNNPPYRCMLRYVCGHRTHLDRPCRVMLLVNMAEPEPIRKAIPALPISRELQGRNRADKKYGAGYDLAARRKNATRESTATLKAWLNEHKKNPYPTKGEKIMLAIITKMTLTQVSTWFANARRRLKKENKMTWEPKNKTDDDDDALVSDSDDKDKDEEDKRDEADMHGRIKSERNGKDLDDDDMNDDDRKDDLLGNNMHHILGNSFGLKPEMKTSDCGVPLPPSKPKIWSLADTAACKTPPPPPPSQQQWLGSNGFALPSSRYGGSGFLPSHCQQGFPEVQTDTPPQTPPSMKLPSVAGNLLPGQGPCIGTSAANTGYSQSSFLGGFGRLQSPHRPPPPQASQMTAPTSDSAAFKPFYKRMHNTSSPDGAGLVAINSSR</sequence>
<comment type="subcellular location">
    <subcellularLocation>
        <location evidence="1 7">Nucleus</location>
    </subcellularLocation>
</comment>
<reference evidence="10" key="2">
    <citation type="submission" date="2021-08" db="EMBL/GenBank/DDBJ databases">
        <authorList>
            <person name="Eriksson T."/>
        </authorList>
    </citation>
    <scope>NUCLEOTIDE SEQUENCE</scope>
    <source>
        <strain evidence="10">Stoneville</strain>
        <tissue evidence="10">Whole head</tissue>
    </source>
</reference>
<feature type="region of interest" description="Disordered" evidence="8">
    <location>
        <begin position="514"/>
        <end position="580"/>
    </location>
</feature>
<evidence type="ECO:0000256" key="8">
    <source>
        <dbReference type="SAM" id="MobiDB-lite"/>
    </source>
</evidence>
<evidence type="ECO:0000256" key="1">
    <source>
        <dbReference type="ARBA" id="ARBA00004123"/>
    </source>
</evidence>